<dbReference type="CDD" id="cd00165">
    <property type="entry name" value="S4"/>
    <property type="match status" value="1"/>
</dbReference>
<reference evidence="12" key="2">
    <citation type="submission" date="2020-09" db="EMBL/GenBank/DDBJ databases">
        <authorList>
            <person name="Sun Q."/>
            <person name="Ohkuma M."/>
        </authorList>
    </citation>
    <scope>NUCLEOTIDE SEQUENCE</scope>
    <source>
        <strain evidence="12">JCM 30078</strain>
    </source>
</reference>
<name>A0A917PZ11_9PSED</name>
<protein>
    <recommendedName>
        <fullName evidence="4">Dual-specificity RNA pseudouridine synthase RluF</fullName>
        <ecNumber evidence="3">5.4.99.21</ecNumber>
    </recommendedName>
    <alternativeName>
        <fullName evidence="6">23S rRNA pseudouridine(2604) synthase</fullName>
    </alternativeName>
    <alternativeName>
        <fullName evidence="8">Ribosomal large subunit pseudouridine synthase F</fullName>
    </alternativeName>
    <alternativeName>
        <fullName evidence="7">rRNA pseudouridylate synthase F</fullName>
    </alternativeName>
    <alternativeName>
        <fullName evidence="9">rRNA-uridine isomerase F</fullName>
    </alternativeName>
    <alternativeName>
        <fullName evidence="5">tRNA(Tyr) pseudouridine(35) synthase</fullName>
    </alternativeName>
</protein>
<evidence type="ECO:0000256" key="10">
    <source>
        <dbReference type="PROSITE-ProRule" id="PRU00182"/>
    </source>
</evidence>
<proteinExistence type="predicted"/>
<evidence type="ECO:0000256" key="6">
    <source>
        <dbReference type="ARBA" id="ARBA00041697"/>
    </source>
</evidence>
<dbReference type="GO" id="GO:0001522">
    <property type="term" value="P:pseudouridine synthesis"/>
    <property type="evidence" value="ECO:0007669"/>
    <property type="project" value="InterPro"/>
</dbReference>
<evidence type="ECO:0000256" key="7">
    <source>
        <dbReference type="ARBA" id="ARBA00042843"/>
    </source>
</evidence>
<dbReference type="SUPFAM" id="SSF55174">
    <property type="entry name" value="Alpha-L RNA-binding motif"/>
    <property type="match status" value="1"/>
</dbReference>
<dbReference type="AlphaFoldDB" id="A0A917PZ11"/>
<dbReference type="PROSITE" id="PS50889">
    <property type="entry name" value="S4"/>
    <property type="match status" value="1"/>
</dbReference>
<dbReference type="RefSeq" id="WP_188983910.1">
    <property type="nucleotide sequence ID" value="NZ_BMPO01000006.1"/>
</dbReference>
<evidence type="ECO:0000256" key="1">
    <source>
        <dbReference type="ARBA" id="ARBA00036390"/>
    </source>
</evidence>
<reference evidence="12" key="1">
    <citation type="journal article" date="2014" name="Int. J. Syst. Evol. Microbiol.">
        <title>Complete genome sequence of Corynebacterium casei LMG S-19264T (=DSM 44701T), isolated from a smear-ripened cheese.</title>
        <authorList>
            <consortium name="US DOE Joint Genome Institute (JGI-PGF)"/>
            <person name="Walter F."/>
            <person name="Albersmeier A."/>
            <person name="Kalinowski J."/>
            <person name="Ruckert C."/>
        </authorList>
    </citation>
    <scope>NUCLEOTIDE SEQUENCE</scope>
    <source>
        <strain evidence="12">JCM 30078</strain>
    </source>
</reference>
<evidence type="ECO:0000256" key="2">
    <source>
        <dbReference type="ARBA" id="ARBA00036535"/>
    </source>
</evidence>
<evidence type="ECO:0000256" key="9">
    <source>
        <dbReference type="ARBA" id="ARBA00043147"/>
    </source>
</evidence>
<evidence type="ECO:0000256" key="4">
    <source>
        <dbReference type="ARBA" id="ARBA00039989"/>
    </source>
</evidence>
<dbReference type="SUPFAM" id="SSF55120">
    <property type="entry name" value="Pseudouridine synthase"/>
    <property type="match status" value="1"/>
</dbReference>
<dbReference type="InterPro" id="IPR020103">
    <property type="entry name" value="PsdUridine_synth_cat_dom_sf"/>
</dbReference>
<dbReference type="InterPro" id="IPR036986">
    <property type="entry name" value="S4_RNA-bd_sf"/>
</dbReference>
<dbReference type="InterPro" id="IPR050343">
    <property type="entry name" value="RsuA_PseudoU_synthase"/>
</dbReference>
<evidence type="ECO:0000256" key="8">
    <source>
        <dbReference type="ARBA" id="ARBA00042890"/>
    </source>
</evidence>
<comment type="catalytic activity">
    <reaction evidence="2">
        <text>uridine(2604) in 23S rRNA = pseudouridine(2604) in 23S rRNA</text>
        <dbReference type="Rhea" id="RHEA:38875"/>
        <dbReference type="Rhea" id="RHEA-COMP:10093"/>
        <dbReference type="Rhea" id="RHEA-COMP:10094"/>
        <dbReference type="ChEBI" id="CHEBI:65314"/>
        <dbReference type="ChEBI" id="CHEBI:65315"/>
        <dbReference type="EC" id="5.4.99.21"/>
    </reaction>
</comment>
<dbReference type="GO" id="GO:0003723">
    <property type="term" value="F:RNA binding"/>
    <property type="evidence" value="ECO:0007669"/>
    <property type="project" value="UniProtKB-KW"/>
</dbReference>
<keyword evidence="13" id="KW-1185">Reference proteome</keyword>
<dbReference type="CDD" id="cd02555">
    <property type="entry name" value="PSSA_1"/>
    <property type="match status" value="1"/>
</dbReference>
<comment type="catalytic activity">
    <reaction evidence="1">
        <text>uridine(35) in tRNA(Tyr) = pseudouridine(35) in tRNA(Tyr)</text>
        <dbReference type="Rhea" id="RHEA:60556"/>
        <dbReference type="Rhea" id="RHEA-COMP:15607"/>
        <dbReference type="Rhea" id="RHEA-COMP:15608"/>
        <dbReference type="ChEBI" id="CHEBI:65314"/>
        <dbReference type="ChEBI" id="CHEBI:65315"/>
    </reaction>
</comment>
<evidence type="ECO:0000313" key="12">
    <source>
        <dbReference type="EMBL" id="GGK00944.1"/>
    </source>
</evidence>
<evidence type="ECO:0000256" key="5">
    <source>
        <dbReference type="ARBA" id="ARBA00041420"/>
    </source>
</evidence>
<dbReference type="GO" id="GO:0160138">
    <property type="term" value="F:23S rRNA pseudouridine(2604) synthase activity"/>
    <property type="evidence" value="ECO:0007669"/>
    <property type="project" value="UniProtKB-EC"/>
</dbReference>
<evidence type="ECO:0000259" key="11">
    <source>
        <dbReference type="Pfam" id="PF01479"/>
    </source>
</evidence>
<comment type="caution">
    <text evidence="12">The sequence shown here is derived from an EMBL/GenBank/DDBJ whole genome shotgun (WGS) entry which is preliminary data.</text>
</comment>
<feature type="domain" description="RNA-binding S4" evidence="11">
    <location>
        <begin position="6"/>
        <end position="48"/>
    </location>
</feature>
<evidence type="ECO:0000313" key="13">
    <source>
        <dbReference type="Proteomes" id="UP000635983"/>
    </source>
</evidence>
<dbReference type="Pfam" id="PF01479">
    <property type="entry name" value="S4"/>
    <property type="match status" value="1"/>
</dbReference>
<evidence type="ECO:0000256" key="3">
    <source>
        <dbReference type="ARBA" id="ARBA00038922"/>
    </source>
</evidence>
<accession>A0A917PZ11</accession>
<organism evidence="12 13">
    <name type="scientific">Pseudomonas matsuisoli</name>
    <dbReference type="NCBI Taxonomy" id="1515666"/>
    <lineage>
        <taxon>Bacteria</taxon>
        <taxon>Pseudomonadati</taxon>
        <taxon>Pseudomonadota</taxon>
        <taxon>Gammaproteobacteria</taxon>
        <taxon>Pseudomonadales</taxon>
        <taxon>Pseudomonadaceae</taxon>
        <taxon>Pseudomonas</taxon>
    </lineage>
</organism>
<dbReference type="GO" id="GO:0006396">
    <property type="term" value="P:RNA processing"/>
    <property type="evidence" value="ECO:0007669"/>
    <property type="project" value="UniProtKB-ARBA"/>
</dbReference>
<dbReference type="Gene3D" id="3.10.290.10">
    <property type="entry name" value="RNA-binding S4 domain"/>
    <property type="match status" value="1"/>
</dbReference>
<dbReference type="EMBL" id="BMPO01000006">
    <property type="protein sequence ID" value="GGK00944.1"/>
    <property type="molecule type" value="Genomic_DNA"/>
</dbReference>
<dbReference type="InterPro" id="IPR002942">
    <property type="entry name" value="S4_RNA-bd"/>
</dbReference>
<dbReference type="PANTHER" id="PTHR47683:SF2">
    <property type="entry name" value="RNA-BINDING S4 DOMAIN-CONTAINING PROTEIN"/>
    <property type="match status" value="1"/>
</dbReference>
<dbReference type="PANTHER" id="PTHR47683">
    <property type="entry name" value="PSEUDOURIDINE SYNTHASE FAMILY PROTEIN-RELATED"/>
    <property type="match status" value="1"/>
</dbReference>
<dbReference type="Gene3D" id="3.30.2350.10">
    <property type="entry name" value="Pseudouridine synthase"/>
    <property type="match status" value="1"/>
</dbReference>
<dbReference type="EC" id="5.4.99.21" evidence="3"/>
<sequence length="238" mass="26136">MSEPIRLSKRLIELTGCSRREAELYIEGGWVTVDGAVVDEPQFKVDTHAVALLPGASATPLAPATLLLNMPAGSDDHPETLRALLSTATHWAEDPAETRVLKGHFVRLSPGLSLQKGAGGLAIFTQDWRTLRKITADGYRLEQEYVAEVSGQMHEDGLERLKRGHSWKGQPIPPCKVSWQNETRLRFALKNPALDAVQTMCASVGLKVESMKRLRVGGVSIGKVPEGQWRYAGATDRF</sequence>
<dbReference type="Proteomes" id="UP000635983">
    <property type="component" value="Unassembled WGS sequence"/>
</dbReference>
<gene>
    <name evidence="12" type="ORF">GCM10009304_28470</name>
</gene>
<keyword evidence="10" id="KW-0694">RNA-binding</keyword>